<keyword evidence="2" id="KW-0378">Hydrolase</keyword>
<evidence type="ECO:0000313" key="4">
    <source>
        <dbReference type="Proteomes" id="UP000051677"/>
    </source>
</evidence>
<comment type="caution">
    <text evidence="3">The sequence shown here is derived from an EMBL/GenBank/DDBJ whole genome shotgun (WGS) entry which is preliminary data.</text>
</comment>
<dbReference type="InterPro" id="IPR029058">
    <property type="entry name" value="AB_hydrolase_fold"/>
</dbReference>
<dbReference type="GO" id="GO:0005576">
    <property type="term" value="C:extracellular region"/>
    <property type="evidence" value="ECO:0007669"/>
    <property type="project" value="InterPro"/>
</dbReference>
<dbReference type="PANTHER" id="PTHR43037:SF1">
    <property type="entry name" value="BLL1128 PROTEIN"/>
    <property type="match status" value="1"/>
</dbReference>
<gene>
    <name evidence="3" type="ORF">AO501_06220</name>
</gene>
<organism evidence="3 4">
    <name type="scientific">Mycobacterium gordonae</name>
    <dbReference type="NCBI Taxonomy" id="1778"/>
    <lineage>
        <taxon>Bacteria</taxon>
        <taxon>Bacillati</taxon>
        <taxon>Actinomycetota</taxon>
        <taxon>Actinomycetes</taxon>
        <taxon>Mycobacteriales</taxon>
        <taxon>Mycobacteriaceae</taxon>
        <taxon>Mycobacterium</taxon>
    </lineage>
</organism>
<dbReference type="PANTHER" id="PTHR43037">
    <property type="entry name" value="UNNAMED PRODUCT-RELATED"/>
    <property type="match status" value="1"/>
</dbReference>
<dbReference type="InterPro" id="IPR050955">
    <property type="entry name" value="Plant_Biomass_Hydrol_Est"/>
</dbReference>
<evidence type="ECO:0000313" key="3">
    <source>
        <dbReference type="EMBL" id="KQH81192.1"/>
    </source>
</evidence>
<accession>A0A0Q2UKG7</accession>
<dbReference type="OrthoDB" id="9767239at2"/>
<dbReference type="PROSITE" id="PS51257">
    <property type="entry name" value="PROKAR_LIPOPROTEIN"/>
    <property type="match status" value="1"/>
</dbReference>
<evidence type="ECO:0000256" key="1">
    <source>
        <dbReference type="ARBA" id="ARBA00022729"/>
    </source>
</evidence>
<dbReference type="Gene3D" id="3.40.50.1820">
    <property type="entry name" value="alpha/beta hydrolase"/>
    <property type="match status" value="1"/>
</dbReference>
<dbReference type="Pfam" id="PF10503">
    <property type="entry name" value="Esterase_PHB"/>
    <property type="match status" value="1"/>
</dbReference>
<reference evidence="3 4" key="1">
    <citation type="submission" date="2015-10" db="EMBL/GenBank/DDBJ databases">
        <title>Mycobacterium gordonae draft genome assembly.</title>
        <authorList>
            <person name="Ustinova V."/>
            <person name="Smirnova T."/>
            <person name="Blagodatskikh K."/>
            <person name="Varlamov D."/>
            <person name="Larionova E."/>
            <person name="Chernousova L."/>
        </authorList>
    </citation>
    <scope>NUCLEOTIDE SEQUENCE [LARGE SCALE GENOMIC DNA]</scope>
    <source>
        <strain evidence="3 4">CTRI 14-8773</strain>
    </source>
</reference>
<dbReference type="RefSeq" id="WP_055575950.1">
    <property type="nucleotide sequence ID" value="NZ_LKTM01000001.1"/>
</dbReference>
<dbReference type="GO" id="GO:0016787">
    <property type="term" value="F:hydrolase activity"/>
    <property type="evidence" value="ECO:0007669"/>
    <property type="project" value="UniProtKB-KW"/>
</dbReference>
<keyword evidence="1" id="KW-0732">Signal</keyword>
<sequence length="313" mass="32170">MASRQARACVVALIAVLVVLLGGCFGGGHAVGSPEHPAIPVGKSSQSIEWAGATRTFNVYRPQALTDAAPLVVMLHGGFGSGAQAEGSYHWDTEADKGHFLVVYPDGLGRAWNAGSCCGNPSETNLDDVGFISAVVAAIKGQTSVDAARVYVTGMSNGAMMALRMACETDLFAAIAPVAGTLVTDCSRARPTSVLQIHGTADASVPYNGGPGKALKVNGSPRVDGPPVPMVAAAWRTIDNCAAPTSATAGAVTTETAGCPEGRTVELISVADAGHQWPGGVRGPILERLGLPEPSTALDATDTIWQFFSQHHR</sequence>
<evidence type="ECO:0000256" key="2">
    <source>
        <dbReference type="ARBA" id="ARBA00022801"/>
    </source>
</evidence>
<dbReference type="STRING" id="1778.A9W97_27830"/>
<name>A0A0Q2UKG7_MYCGO</name>
<dbReference type="Proteomes" id="UP000051677">
    <property type="component" value="Unassembled WGS sequence"/>
</dbReference>
<dbReference type="EMBL" id="LKTM01000001">
    <property type="protein sequence ID" value="KQH81192.1"/>
    <property type="molecule type" value="Genomic_DNA"/>
</dbReference>
<protein>
    <submittedName>
        <fullName evidence="3">Polyhydroxybutyrate depolymerase</fullName>
    </submittedName>
</protein>
<dbReference type="SUPFAM" id="SSF53474">
    <property type="entry name" value="alpha/beta-Hydrolases"/>
    <property type="match status" value="1"/>
</dbReference>
<dbReference type="AlphaFoldDB" id="A0A0Q2UKG7"/>
<proteinExistence type="predicted"/>
<dbReference type="InterPro" id="IPR010126">
    <property type="entry name" value="Esterase_phb"/>
</dbReference>